<protein>
    <submittedName>
        <fullName evidence="5">Short-chain dehydrogenase</fullName>
    </submittedName>
</protein>
<dbReference type="SMART" id="SM00822">
    <property type="entry name" value="PKS_KR"/>
    <property type="match status" value="1"/>
</dbReference>
<dbReference type="Pfam" id="PF00106">
    <property type="entry name" value="adh_short"/>
    <property type="match status" value="1"/>
</dbReference>
<dbReference type="PANTHER" id="PTHR45024:SF2">
    <property type="entry name" value="SCP2 DOMAIN-CONTAINING PROTEIN"/>
    <property type="match status" value="1"/>
</dbReference>
<dbReference type="FunFam" id="3.40.50.720:FF:000446">
    <property type="entry name" value="Short chain dehydrogenase"/>
    <property type="match status" value="1"/>
</dbReference>
<accession>A0A255GL46</accession>
<dbReference type="InterPro" id="IPR051687">
    <property type="entry name" value="Peroxisomal_Beta-Oxidation"/>
</dbReference>
<dbReference type="PANTHER" id="PTHR45024">
    <property type="entry name" value="DEHYDROGENASES, SHORT CHAIN"/>
    <property type="match status" value="1"/>
</dbReference>
<comment type="caution">
    <text evidence="5">The sequence shown here is derived from an EMBL/GenBank/DDBJ whole genome shotgun (WGS) entry which is preliminary data.</text>
</comment>
<dbReference type="InterPro" id="IPR036291">
    <property type="entry name" value="NAD(P)-bd_dom_sf"/>
</dbReference>
<dbReference type="NCBIfam" id="NF005861">
    <property type="entry name" value="PRK07791.1"/>
    <property type="match status" value="1"/>
</dbReference>
<dbReference type="InterPro" id="IPR020904">
    <property type="entry name" value="Sc_DH/Rdtase_CS"/>
</dbReference>
<comment type="similarity">
    <text evidence="1 3">Belongs to the short-chain dehydrogenases/reductases (SDR) family.</text>
</comment>
<dbReference type="EMBL" id="NMVQ01000047">
    <property type="protein sequence ID" value="OYO16539.1"/>
    <property type="molecule type" value="Genomic_DNA"/>
</dbReference>
<dbReference type="AlphaFoldDB" id="A0A255GL46"/>
<evidence type="ECO:0000256" key="1">
    <source>
        <dbReference type="ARBA" id="ARBA00006484"/>
    </source>
</evidence>
<organism evidence="5 6">
    <name type="scientific">Enemella dayhoffiae</name>
    <dbReference type="NCBI Taxonomy" id="2016507"/>
    <lineage>
        <taxon>Bacteria</taxon>
        <taxon>Bacillati</taxon>
        <taxon>Actinomycetota</taxon>
        <taxon>Actinomycetes</taxon>
        <taxon>Propionibacteriales</taxon>
        <taxon>Propionibacteriaceae</taxon>
        <taxon>Enemella</taxon>
    </lineage>
</organism>
<dbReference type="Proteomes" id="UP000216311">
    <property type="component" value="Unassembled WGS sequence"/>
</dbReference>
<evidence type="ECO:0000256" key="2">
    <source>
        <dbReference type="ARBA" id="ARBA00023002"/>
    </source>
</evidence>
<dbReference type="InterPro" id="IPR002347">
    <property type="entry name" value="SDR_fam"/>
</dbReference>
<dbReference type="SUPFAM" id="SSF51735">
    <property type="entry name" value="NAD(P)-binding Rossmann-fold domains"/>
    <property type="match status" value="1"/>
</dbReference>
<evidence type="ECO:0000259" key="4">
    <source>
        <dbReference type="SMART" id="SM00822"/>
    </source>
</evidence>
<evidence type="ECO:0000313" key="5">
    <source>
        <dbReference type="EMBL" id="OYO16539.1"/>
    </source>
</evidence>
<keyword evidence="2" id="KW-0560">Oxidoreductase</keyword>
<dbReference type="PRINTS" id="PR00080">
    <property type="entry name" value="SDRFAMILY"/>
</dbReference>
<feature type="domain" description="Ketoreductase" evidence="4">
    <location>
        <begin position="33"/>
        <end position="217"/>
    </location>
</feature>
<dbReference type="InterPro" id="IPR057326">
    <property type="entry name" value="KR_dom"/>
</dbReference>
<evidence type="ECO:0000256" key="3">
    <source>
        <dbReference type="RuleBase" id="RU000363"/>
    </source>
</evidence>
<evidence type="ECO:0000313" key="6">
    <source>
        <dbReference type="Proteomes" id="UP000216311"/>
    </source>
</evidence>
<dbReference type="PRINTS" id="PR00081">
    <property type="entry name" value="GDHRDH"/>
</dbReference>
<reference evidence="5 6" key="1">
    <citation type="submission" date="2017-07" db="EMBL/GenBank/DDBJ databases">
        <title>Draft whole genome sequences of clinical Proprionibacteriaceae strains.</title>
        <authorList>
            <person name="Bernier A.-M."/>
            <person name="Bernard K."/>
            <person name="Domingo M.-C."/>
        </authorList>
    </citation>
    <scope>NUCLEOTIDE SEQUENCE [LARGE SCALE GENOMIC DNA]</scope>
    <source>
        <strain evidence="5 6">NML 130396</strain>
    </source>
</reference>
<dbReference type="OrthoDB" id="4577644at2"/>
<dbReference type="Gene3D" id="3.40.50.720">
    <property type="entry name" value="NAD(P)-binding Rossmann-like Domain"/>
    <property type="match status" value="1"/>
</dbReference>
<proteinExistence type="inferred from homology"/>
<gene>
    <name evidence="5" type="ORF">CGZ93_17385</name>
</gene>
<dbReference type="GO" id="GO:0016491">
    <property type="term" value="F:oxidoreductase activity"/>
    <property type="evidence" value="ECO:0007669"/>
    <property type="project" value="UniProtKB-KW"/>
</dbReference>
<keyword evidence="6" id="KW-1185">Reference proteome</keyword>
<name>A0A255GL46_9ACTN</name>
<dbReference type="PROSITE" id="PS00061">
    <property type="entry name" value="ADH_SHORT"/>
    <property type="match status" value="1"/>
</dbReference>
<sequence>MLACQLSLWFPVAVNTVAVESAGDAGVPICAGRVTVVTGAGQGLGRAHALELARQGSRVVVNDMGGSAAETVSQIRAAGGEAVACPGDVSDWEFGAELVRTAVQTFGALDAVVNNAGINRDRMLATMSEREWDDVLRVNLKGHFVPMRHAIDYWRAEAKAGRPRAARVVNTSSGAGLMGSVGQGNYAAAKAAIAALGIVAGTEWGRYGVLVNSIAPSARTPMTEQVFAEMMARPESGFDAMDPANVSPVVAWLASERATVTGLMFEAEGGRLSIADGWRHGQAIDLGRRFEPAELDEVVGRLVASAEPPTPVYGSAG</sequence>